<feature type="signal peptide" evidence="14">
    <location>
        <begin position="1"/>
        <end position="22"/>
    </location>
</feature>
<evidence type="ECO:0000256" key="12">
    <source>
        <dbReference type="PROSITE-ProRule" id="PRU01355"/>
    </source>
</evidence>
<feature type="active site" description="Proton donor 1" evidence="5">
    <location>
        <position position="524"/>
    </location>
</feature>
<accession>A0A814DYR8</accession>
<evidence type="ECO:0000256" key="7">
    <source>
        <dbReference type="PIRSR" id="PIRSR601548-11"/>
    </source>
</evidence>
<name>A0A814DYR8_9BILA</name>
<keyword evidence="13" id="KW-0378">Hydrolase</keyword>
<feature type="glycosylation site" description="N-linked (GlcNAc...) asparagine; partial" evidence="6">
    <location>
        <position position="352"/>
    </location>
</feature>
<evidence type="ECO:0000256" key="5">
    <source>
        <dbReference type="PIRSR" id="PIRSR601548-1"/>
    </source>
</evidence>
<reference evidence="15" key="1">
    <citation type="submission" date="2021-02" db="EMBL/GenBank/DDBJ databases">
        <authorList>
            <person name="Nowell W R."/>
        </authorList>
    </citation>
    <scope>NUCLEOTIDE SEQUENCE</scope>
    <source>
        <strain evidence="15">Ploen Becks lab</strain>
    </source>
</reference>
<dbReference type="Gene3D" id="1.10.1370.30">
    <property type="match status" value="1"/>
</dbReference>
<dbReference type="GO" id="GO:0008241">
    <property type="term" value="F:peptidyl-dipeptidase activity"/>
    <property type="evidence" value="ECO:0007669"/>
    <property type="project" value="InterPro"/>
</dbReference>
<dbReference type="EC" id="3.4.-.-" evidence="13"/>
<feature type="active site" description="Proton acceptor 2" evidence="7">
    <location>
        <position position="398"/>
    </location>
</feature>
<keyword evidence="13" id="KW-0482">Metalloprotease</keyword>
<dbReference type="PANTHER" id="PTHR10514:SF27">
    <property type="entry name" value="ANGIOTENSIN-CONVERTING ENZYME"/>
    <property type="match status" value="1"/>
</dbReference>
<comment type="caution">
    <text evidence="15">The sequence shown here is derived from an EMBL/GenBank/DDBJ whole genome shotgun (WGS) entry which is preliminary data.</text>
</comment>
<feature type="binding site" evidence="9">
    <location>
        <position position="397"/>
    </location>
    <ligand>
        <name>Zn(2+)</name>
        <dbReference type="ChEBI" id="CHEBI:29105"/>
        <label>1</label>
        <note>catalytic</note>
    </ligand>
</feature>
<evidence type="ECO:0000256" key="3">
    <source>
        <dbReference type="ARBA" id="ARBA00023157"/>
    </source>
</evidence>
<evidence type="ECO:0000256" key="10">
    <source>
        <dbReference type="PIRSR" id="PIRSR601548-4"/>
    </source>
</evidence>
<dbReference type="PANTHER" id="PTHR10514">
    <property type="entry name" value="ANGIOTENSIN-CONVERTING ENZYME"/>
    <property type="match status" value="1"/>
</dbReference>
<dbReference type="PROSITE" id="PS52011">
    <property type="entry name" value="PEPTIDASE_M2"/>
    <property type="match status" value="1"/>
</dbReference>
<evidence type="ECO:0000256" key="13">
    <source>
        <dbReference type="RuleBase" id="RU361144"/>
    </source>
</evidence>
<dbReference type="GO" id="GO:0005886">
    <property type="term" value="C:plasma membrane"/>
    <property type="evidence" value="ECO:0007669"/>
    <property type="project" value="TreeGrafter"/>
</dbReference>
<dbReference type="GO" id="GO:0046872">
    <property type="term" value="F:metal ion binding"/>
    <property type="evidence" value="ECO:0007669"/>
    <property type="project" value="UniProtKB-KW"/>
</dbReference>
<keyword evidence="2 14" id="KW-0732">Signal</keyword>
<evidence type="ECO:0000256" key="1">
    <source>
        <dbReference type="ARBA" id="ARBA00008139"/>
    </source>
</evidence>
<feature type="binding site" evidence="11">
    <location>
        <position position="401"/>
    </location>
    <ligand>
        <name>Zn(2+)</name>
        <dbReference type="ChEBI" id="CHEBI:29105"/>
        <label>2</label>
        <note>catalytic</note>
    </ligand>
</feature>
<evidence type="ECO:0000313" key="15">
    <source>
        <dbReference type="EMBL" id="CAF0958975.1"/>
    </source>
</evidence>
<evidence type="ECO:0000256" key="6">
    <source>
        <dbReference type="PIRSR" id="PIRSR601548-10"/>
    </source>
</evidence>
<feature type="disulfide bond" evidence="10">
    <location>
        <begin position="549"/>
        <end position="561"/>
    </location>
</feature>
<keyword evidence="9 13" id="KW-0479">Metal-binding</keyword>
<evidence type="ECO:0000256" key="9">
    <source>
        <dbReference type="PIRSR" id="PIRSR601548-3"/>
    </source>
</evidence>
<feature type="binding site" evidence="9">
    <location>
        <position position="422"/>
    </location>
    <ligand>
        <name>Zn(2+)</name>
        <dbReference type="ChEBI" id="CHEBI:29105"/>
        <label>1</label>
        <note>catalytic</note>
    </ligand>
</feature>
<evidence type="ECO:0000256" key="8">
    <source>
        <dbReference type="PIRSR" id="PIRSR601548-2"/>
    </source>
</evidence>
<evidence type="ECO:0000313" key="16">
    <source>
        <dbReference type="Proteomes" id="UP000663879"/>
    </source>
</evidence>
<feature type="chain" id="PRO_5032376766" description="Angiotensin-converting enzyme" evidence="14">
    <location>
        <begin position="23"/>
        <end position="628"/>
    </location>
</feature>
<proteinExistence type="inferred from homology"/>
<dbReference type="EMBL" id="CAJNOC010002939">
    <property type="protein sequence ID" value="CAF0958975.1"/>
    <property type="molecule type" value="Genomic_DNA"/>
</dbReference>
<feature type="binding site" evidence="11">
    <location>
        <position position="397"/>
    </location>
    <ligand>
        <name>Zn(2+)</name>
        <dbReference type="ChEBI" id="CHEBI:29105"/>
        <label>2</label>
        <note>catalytic</note>
    </ligand>
</feature>
<sequence length="628" mass="74268">MKSKLIILLILSFLSKYNFVKIMRPYPLTDQQIKFLMDSVLKLSKNNDCFRTSRCTREWFNKYNFASSRTSEKSSILAFNFFTNLTDTNQKTMDDFNNFINSFQTQTNLIIKNLKKNLKLFPSDIKRMIELGSIQVTLKDPNEFKRLNELSSQMARIFSSAQICENNNQTCLALDPDIISIMSKSRDYDRLSTIWKLWHDVSGPSYKNIFTEFVGLFNKASRESGYKDASEFWIAEYEDPNFEKNYDTWFNEIKPLYVQLHAYVRRKLKKFYGDKYPKNNKPKLIPAQILGDMHATEWSMIYDIVKPYPQAKIFNLTQQLISKGYTPIKIFKEAEEFYKSIGLFPMTDFFWNNSMFVKPNDRPVECHGGAWDFSNTFDFRISMCTEINELYYYVVYHEMGHIEYFMAYSKQPYLFKSSPFHEAIGDLIYLSVQTPSHLKKIGLIQSEKMTKEQEINYLMKRALEKIGFVGFAYIMDKWRWDVFRGKINALNYNQKWWELREKYQGVKAPVSRSEKDFDPGSKFHVAINYPYSRYFVALVTQFQFYESMCKLANHKGDLHQCDFHRSKVAGGKLREMLSLGNSRDWRFLLRTLTGKTSISTSSLLKYFKPLYDWLVKENSKDFNDKPGF</sequence>
<keyword evidence="3 10" id="KW-1015">Disulfide bond</keyword>
<dbReference type="CDD" id="cd06461">
    <property type="entry name" value="M2_ACE"/>
    <property type="match status" value="1"/>
</dbReference>
<keyword evidence="13" id="KW-0121">Carboxypeptidase</keyword>
<dbReference type="OrthoDB" id="10029630at2759"/>
<keyword evidence="13" id="KW-0645">Protease</keyword>
<dbReference type="GO" id="GO:0008237">
    <property type="term" value="F:metallopeptidase activity"/>
    <property type="evidence" value="ECO:0007669"/>
    <property type="project" value="UniProtKB-KW"/>
</dbReference>
<feature type="disulfide bond" evidence="10 12">
    <location>
        <begin position="366"/>
        <end position="384"/>
    </location>
</feature>
<evidence type="ECO:0000256" key="14">
    <source>
        <dbReference type="SAM" id="SignalP"/>
    </source>
</evidence>
<dbReference type="AlphaFoldDB" id="A0A814DYR8"/>
<gene>
    <name evidence="15" type="ORF">OXX778_LOCUS14344</name>
</gene>
<dbReference type="PRINTS" id="PR00791">
    <property type="entry name" value="PEPDIPTASEA"/>
</dbReference>
<keyword evidence="4 6" id="KW-0325">Glycoprotein</keyword>
<keyword evidence="16" id="KW-1185">Reference proteome</keyword>
<dbReference type="InterPro" id="IPR001548">
    <property type="entry name" value="Peptidase_M2"/>
</dbReference>
<comment type="caution">
    <text evidence="12">Lacks conserved residue(s) required for the propagation of feature annotation.</text>
</comment>
<dbReference type="SUPFAM" id="SSF55486">
    <property type="entry name" value="Metalloproteases ('zincins'), catalytic domain"/>
    <property type="match status" value="1"/>
</dbReference>
<feature type="glycosylation site" description="N-linked (GlcNAc...) asparagine" evidence="6">
    <location>
        <position position="84"/>
    </location>
</feature>
<feature type="active site" description="Proton acceptor 1" evidence="5">
    <location>
        <position position="398"/>
    </location>
</feature>
<dbReference type="Pfam" id="PF01401">
    <property type="entry name" value="Peptidase_M2"/>
    <property type="match status" value="1"/>
</dbReference>
<dbReference type="GO" id="GO:0004180">
    <property type="term" value="F:carboxypeptidase activity"/>
    <property type="evidence" value="ECO:0007669"/>
    <property type="project" value="UniProtKB-KW"/>
</dbReference>
<evidence type="ECO:0000256" key="11">
    <source>
        <dbReference type="PIRSR" id="PIRSR601548-8"/>
    </source>
</evidence>
<feature type="binding site" evidence="8">
    <location>
        <position position="237"/>
    </location>
    <ligand>
        <name>chloride</name>
        <dbReference type="ChEBI" id="CHEBI:17996"/>
        <label>1</label>
    </ligand>
</feature>
<feature type="glycosylation site" description="N-linked (GlcNAc...) asparagine; partial" evidence="6">
    <location>
        <position position="168"/>
    </location>
</feature>
<protein>
    <recommendedName>
        <fullName evidence="13">Angiotensin-converting enzyme</fullName>
        <ecNumber evidence="13">3.4.-.-</ecNumber>
    </recommendedName>
</protein>
<feature type="binding site" evidence="11">
    <location>
        <position position="422"/>
    </location>
    <ligand>
        <name>Zn(2+)</name>
        <dbReference type="ChEBI" id="CHEBI:29105"/>
        <label>2</label>
        <note>catalytic</note>
    </ligand>
</feature>
<comment type="cofactor">
    <cofactor evidence="13">
        <name>Zn(2+)</name>
        <dbReference type="ChEBI" id="CHEBI:29105"/>
    </cofactor>
    <text evidence="13">Binds 1 zinc ion per subunit.</text>
</comment>
<evidence type="ECO:0000256" key="4">
    <source>
        <dbReference type="ARBA" id="ARBA00023180"/>
    </source>
</evidence>
<feature type="disulfide bond" evidence="10">
    <location>
        <begin position="164"/>
        <end position="171"/>
    </location>
</feature>
<evidence type="ECO:0000256" key="2">
    <source>
        <dbReference type="ARBA" id="ARBA00022729"/>
    </source>
</evidence>
<organism evidence="15 16">
    <name type="scientific">Brachionus calyciflorus</name>
    <dbReference type="NCBI Taxonomy" id="104777"/>
    <lineage>
        <taxon>Eukaryota</taxon>
        <taxon>Metazoa</taxon>
        <taxon>Spiralia</taxon>
        <taxon>Gnathifera</taxon>
        <taxon>Rotifera</taxon>
        <taxon>Eurotatoria</taxon>
        <taxon>Monogononta</taxon>
        <taxon>Pseudotrocha</taxon>
        <taxon>Ploima</taxon>
        <taxon>Brachionidae</taxon>
        <taxon>Brachionus</taxon>
    </lineage>
</organism>
<comment type="similarity">
    <text evidence="1 12 13">Belongs to the peptidase M2 family.</text>
</comment>
<dbReference type="GO" id="GO:0006508">
    <property type="term" value="P:proteolysis"/>
    <property type="evidence" value="ECO:0007669"/>
    <property type="project" value="UniProtKB-KW"/>
</dbReference>
<dbReference type="Proteomes" id="UP000663879">
    <property type="component" value="Unassembled WGS sequence"/>
</dbReference>
<feature type="binding site" evidence="8">
    <location>
        <position position="533"/>
    </location>
    <ligand>
        <name>chloride</name>
        <dbReference type="ChEBI" id="CHEBI:17996"/>
        <label>1</label>
    </ligand>
</feature>
<feature type="active site" description="Proton donor 2" evidence="7">
    <location>
        <position position="524"/>
    </location>
</feature>
<keyword evidence="9 13" id="KW-0862">Zinc</keyword>
<feature type="binding site" evidence="9">
    <location>
        <position position="401"/>
    </location>
    <ligand>
        <name>Zn(2+)</name>
        <dbReference type="ChEBI" id="CHEBI:29105"/>
        <label>1</label>
        <note>catalytic</note>
    </ligand>
</feature>